<dbReference type="STRING" id="2512241.A0A553I6Y9"/>
<dbReference type="InterPro" id="IPR001128">
    <property type="entry name" value="Cyt_P450"/>
</dbReference>
<feature type="binding site" description="axial binding residue" evidence="8">
    <location>
        <position position="429"/>
    </location>
    <ligand>
        <name>heme</name>
        <dbReference type="ChEBI" id="CHEBI:30413"/>
    </ligand>
    <ligandPart>
        <name>Fe</name>
        <dbReference type="ChEBI" id="CHEBI:18248"/>
    </ligandPart>
</feature>
<dbReference type="PANTHER" id="PTHR24305">
    <property type="entry name" value="CYTOCHROME P450"/>
    <property type="match status" value="1"/>
</dbReference>
<keyword evidence="3 8" id="KW-0349">Heme</keyword>
<dbReference type="InterPro" id="IPR002401">
    <property type="entry name" value="Cyt_P450_E_grp-I"/>
</dbReference>
<dbReference type="GO" id="GO:0005506">
    <property type="term" value="F:iron ion binding"/>
    <property type="evidence" value="ECO:0007669"/>
    <property type="project" value="InterPro"/>
</dbReference>
<dbReference type="OrthoDB" id="10029320at2759"/>
<evidence type="ECO:0000256" key="6">
    <source>
        <dbReference type="ARBA" id="ARBA00023004"/>
    </source>
</evidence>
<dbReference type="GO" id="GO:0020037">
    <property type="term" value="F:heme binding"/>
    <property type="evidence" value="ECO:0007669"/>
    <property type="project" value="InterPro"/>
</dbReference>
<dbReference type="Gene3D" id="1.10.630.10">
    <property type="entry name" value="Cytochrome P450"/>
    <property type="match status" value="1"/>
</dbReference>
<dbReference type="EMBL" id="VFLP01000013">
    <property type="protein sequence ID" value="TRX95968.1"/>
    <property type="molecule type" value="Genomic_DNA"/>
</dbReference>
<dbReference type="SUPFAM" id="SSF48264">
    <property type="entry name" value="Cytochrome P450"/>
    <property type="match status" value="1"/>
</dbReference>
<evidence type="ECO:0000256" key="7">
    <source>
        <dbReference type="ARBA" id="ARBA00023033"/>
    </source>
</evidence>
<name>A0A553I6Y9_9PEZI</name>
<accession>A0A553I6Y9</accession>
<dbReference type="PRINTS" id="PR00463">
    <property type="entry name" value="EP450I"/>
</dbReference>
<dbReference type="GO" id="GO:0004497">
    <property type="term" value="F:monooxygenase activity"/>
    <property type="evidence" value="ECO:0007669"/>
    <property type="project" value="UniProtKB-KW"/>
</dbReference>
<dbReference type="AlphaFoldDB" id="A0A553I6Y9"/>
<dbReference type="GO" id="GO:0016705">
    <property type="term" value="F:oxidoreductase activity, acting on paired donors, with incorporation or reduction of molecular oxygen"/>
    <property type="evidence" value="ECO:0007669"/>
    <property type="project" value="InterPro"/>
</dbReference>
<evidence type="ECO:0000256" key="8">
    <source>
        <dbReference type="PIRSR" id="PIRSR602401-1"/>
    </source>
</evidence>
<evidence type="ECO:0000256" key="2">
    <source>
        <dbReference type="ARBA" id="ARBA00005179"/>
    </source>
</evidence>
<dbReference type="PRINTS" id="PR00385">
    <property type="entry name" value="P450"/>
</dbReference>
<dbReference type="Pfam" id="PF00067">
    <property type="entry name" value="p450"/>
    <property type="match status" value="1"/>
</dbReference>
<organism evidence="9 10">
    <name type="scientific">Xylaria flabelliformis</name>
    <dbReference type="NCBI Taxonomy" id="2512241"/>
    <lineage>
        <taxon>Eukaryota</taxon>
        <taxon>Fungi</taxon>
        <taxon>Dikarya</taxon>
        <taxon>Ascomycota</taxon>
        <taxon>Pezizomycotina</taxon>
        <taxon>Sordariomycetes</taxon>
        <taxon>Xylariomycetidae</taxon>
        <taxon>Xylariales</taxon>
        <taxon>Xylariaceae</taxon>
        <taxon>Xylaria</taxon>
    </lineage>
</organism>
<dbReference type="InterPro" id="IPR036396">
    <property type="entry name" value="Cyt_P450_sf"/>
</dbReference>
<keyword evidence="7" id="KW-0503">Monooxygenase</keyword>
<evidence type="ECO:0000256" key="3">
    <source>
        <dbReference type="ARBA" id="ARBA00022617"/>
    </source>
</evidence>
<comment type="pathway">
    <text evidence="2">Secondary metabolite biosynthesis.</text>
</comment>
<evidence type="ECO:0008006" key="11">
    <source>
        <dbReference type="Google" id="ProtNLM"/>
    </source>
</evidence>
<keyword evidence="10" id="KW-1185">Reference proteome</keyword>
<dbReference type="PANTHER" id="PTHR24305:SF107">
    <property type="entry name" value="P450, PUTATIVE (EUROFUNG)-RELATED"/>
    <property type="match status" value="1"/>
</dbReference>
<sequence length="503" mass="56972">MGHLLQAKSASEELPPGAHSAYVTNRLATKLNTEAYYFDPWPMADPLLILTDYRLANQATSHEWTGSVKPPTLSRWFAPISGRGGVNLFTQNGVEWKRDHEIFLPFFYNNNLDATLPAIMEEMLIFRNILRQKSQLKDIQRLEPLTLNLMNDIIGRVIFNAQLKNQTSGSHPLSKAMLRQLNLKFTENDIVENLGQLNPLRSLEIWYNGRMLDQQIRAQINNRTAALQAAKSSGDQFASSAMLDRVLGDYFSQQGHQQLTSVDKEFMTMLCAQLRMFFFAGYDSTSSTMISLCYLIWKHPEILAKLRAEHDDVFGRNIEACPGKIIENPSILNSLPYTNAVIKESMRLLPAAAGVRQGCKDLVLKGNDGMQYPTEGILVQINHVAMMRNPTTWPRPLEFLPERFLVGPEHELYPPKGAWRIFEVGVRNCTGQAFVMKELRAFLALVAREFDFKECYDEVYAGEKIDLTHVYNEKAFLIESGSAHPRGKFPCRISASGYKGTSP</sequence>
<protein>
    <recommendedName>
        <fullName evidence="11">Cytochrome P450</fullName>
    </recommendedName>
</protein>
<keyword evidence="4 8" id="KW-0479">Metal-binding</keyword>
<comment type="cofactor">
    <cofactor evidence="1 8">
        <name>heme</name>
        <dbReference type="ChEBI" id="CHEBI:30413"/>
    </cofactor>
</comment>
<evidence type="ECO:0000256" key="5">
    <source>
        <dbReference type="ARBA" id="ARBA00023002"/>
    </source>
</evidence>
<comment type="caution">
    <text evidence="9">The sequence shown here is derived from an EMBL/GenBank/DDBJ whole genome shotgun (WGS) entry which is preliminary data.</text>
</comment>
<evidence type="ECO:0000256" key="1">
    <source>
        <dbReference type="ARBA" id="ARBA00001971"/>
    </source>
</evidence>
<keyword evidence="5" id="KW-0560">Oxidoreductase</keyword>
<proteinExistence type="predicted"/>
<evidence type="ECO:0000256" key="4">
    <source>
        <dbReference type="ARBA" id="ARBA00022723"/>
    </source>
</evidence>
<gene>
    <name evidence="9" type="ORF">FHL15_003110</name>
</gene>
<dbReference type="InterPro" id="IPR050121">
    <property type="entry name" value="Cytochrome_P450_monoxygenase"/>
</dbReference>
<evidence type="ECO:0000313" key="10">
    <source>
        <dbReference type="Proteomes" id="UP000319160"/>
    </source>
</evidence>
<evidence type="ECO:0000313" key="9">
    <source>
        <dbReference type="EMBL" id="TRX95968.1"/>
    </source>
</evidence>
<dbReference type="Proteomes" id="UP000319160">
    <property type="component" value="Unassembled WGS sequence"/>
</dbReference>
<keyword evidence="6 8" id="KW-0408">Iron</keyword>
<reference evidence="10" key="1">
    <citation type="submission" date="2019-06" db="EMBL/GenBank/DDBJ databases">
        <title>Draft genome sequence of the griseofulvin-producing fungus Xylaria cubensis strain G536.</title>
        <authorList>
            <person name="Mead M.E."/>
            <person name="Raja H.A."/>
            <person name="Steenwyk J.L."/>
            <person name="Knowles S.L."/>
            <person name="Oberlies N.H."/>
            <person name="Rokas A."/>
        </authorList>
    </citation>
    <scope>NUCLEOTIDE SEQUENCE [LARGE SCALE GENOMIC DNA]</scope>
    <source>
        <strain evidence="10">G536</strain>
    </source>
</reference>